<reference evidence="2 3" key="1">
    <citation type="journal article" date="2020" name="ISME J.">
        <title>Comparative genomics reveals insights into cyanobacterial evolution and habitat adaptation.</title>
        <authorList>
            <person name="Chen M.Y."/>
            <person name="Teng W.K."/>
            <person name="Zhao L."/>
            <person name="Hu C.X."/>
            <person name="Zhou Y.K."/>
            <person name="Han B.P."/>
            <person name="Song L.R."/>
            <person name="Shu W.S."/>
        </authorList>
    </citation>
    <scope>NUCLEOTIDE SEQUENCE [LARGE SCALE GENOMIC DNA]</scope>
    <source>
        <strain evidence="2 3">FACHB-248</strain>
    </source>
</reference>
<protein>
    <submittedName>
        <fullName evidence="2">Uncharacterized protein</fullName>
    </submittedName>
</protein>
<gene>
    <name evidence="2" type="ORF">H6G81_15865</name>
</gene>
<keyword evidence="1" id="KW-0812">Transmembrane</keyword>
<evidence type="ECO:0000313" key="2">
    <source>
        <dbReference type="EMBL" id="MBD2605957.1"/>
    </source>
</evidence>
<sequence length="341" mass="38853">MSYPVVLYPKLLVDFIADNPIPPTVEPGVGVVNVRSGSVRVAQSLPLETSKKMMDARTVEHQNSWFFYPCIVMGYASLMVLNILGVFGDWGWMVLGGGAIGSGFKLYQLLKADINRFFSNSSTKKSVSEHPTHIKGEKLSVPQVVNREDLKQRQFLQQRLKKLKLTLHNRVRKPDGVSDAPIGASEAVFKQVLERHFPGRVQTQLRFPIDGTEYSYSIDFAILFDEIGLAIDCEIDEPYAYNSRKPTHCVDQPQDSQRNSFFLEGNWMVIRFAEEQVVRYPESCCKQIATALALIIGAERYQKNFQDVRAVPRMQQWTKRQASKMAKSKYRERYLAINGFT</sequence>
<comment type="caution">
    <text evidence="2">The sequence shown here is derived from an EMBL/GenBank/DDBJ whole genome shotgun (WGS) entry which is preliminary data.</text>
</comment>
<keyword evidence="3" id="KW-1185">Reference proteome</keyword>
<dbReference type="RefSeq" id="WP_051502745.1">
    <property type="nucleotide sequence ID" value="NZ_JACJTA010000031.1"/>
</dbReference>
<keyword evidence="1" id="KW-1133">Transmembrane helix</keyword>
<evidence type="ECO:0000256" key="1">
    <source>
        <dbReference type="SAM" id="Phobius"/>
    </source>
</evidence>
<accession>A0ABR8GR74</accession>
<proteinExistence type="predicted"/>
<keyword evidence="1" id="KW-0472">Membrane</keyword>
<name>A0ABR8GR74_9CYAN</name>
<dbReference type="Proteomes" id="UP000660380">
    <property type="component" value="Unassembled WGS sequence"/>
</dbReference>
<organism evidence="2 3">
    <name type="scientific">Scytonema hofmannii FACHB-248</name>
    <dbReference type="NCBI Taxonomy" id="1842502"/>
    <lineage>
        <taxon>Bacteria</taxon>
        <taxon>Bacillati</taxon>
        <taxon>Cyanobacteriota</taxon>
        <taxon>Cyanophyceae</taxon>
        <taxon>Nostocales</taxon>
        <taxon>Scytonemataceae</taxon>
        <taxon>Scytonema</taxon>
    </lineage>
</organism>
<feature type="transmembrane region" description="Helical" evidence="1">
    <location>
        <begin position="65"/>
        <end position="84"/>
    </location>
</feature>
<dbReference type="EMBL" id="JACJTA010000031">
    <property type="protein sequence ID" value="MBD2605957.1"/>
    <property type="molecule type" value="Genomic_DNA"/>
</dbReference>
<evidence type="ECO:0000313" key="3">
    <source>
        <dbReference type="Proteomes" id="UP000660380"/>
    </source>
</evidence>